<reference evidence="3" key="1">
    <citation type="submission" date="2017-09" db="EMBL/GenBank/DDBJ databases">
        <title>Depth-based differentiation of microbial function through sediment-hosted aquifers and enrichment of novel symbionts in the deep terrestrial subsurface.</title>
        <authorList>
            <person name="Probst A.J."/>
            <person name="Ladd B."/>
            <person name="Jarett J.K."/>
            <person name="Geller-Mcgrath D.E."/>
            <person name="Sieber C.M.K."/>
            <person name="Emerson J.B."/>
            <person name="Anantharaman K."/>
            <person name="Thomas B.C."/>
            <person name="Malmstrom R."/>
            <person name="Stieglmeier M."/>
            <person name="Klingl A."/>
            <person name="Woyke T."/>
            <person name="Ryan C.M."/>
            <person name="Banfield J.F."/>
        </authorList>
    </citation>
    <scope>NUCLEOTIDE SEQUENCE [LARGE SCALE GENOMIC DNA]</scope>
</reference>
<sequence length="84" mass="8868">MGIFALLVSIPLDSSMFARVPRGGELNLATLRNATSMGAQAIIFGILALLINVFHVGFLLAITGTFTVFAINALAITYKKANPS</sequence>
<organism evidence="2 3">
    <name type="scientific">Candidatus Harrisonbacteria bacterium CG10_big_fil_rev_8_21_14_0_10_49_15</name>
    <dbReference type="NCBI Taxonomy" id="1974587"/>
    <lineage>
        <taxon>Bacteria</taxon>
        <taxon>Candidatus Harrisoniibacteriota</taxon>
    </lineage>
</organism>
<evidence type="ECO:0000256" key="1">
    <source>
        <dbReference type="SAM" id="Phobius"/>
    </source>
</evidence>
<protein>
    <recommendedName>
        <fullName evidence="4">Major facilitator superfamily (MFS) profile domain-containing protein</fullName>
    </recommendedName>
</protein>
<evidence type="ECO:0000313" key="3">
    <source>
        <dbReference type="Proteomes" id="UP000229526"/>
    </source>
</evidence>
<comment type="caution">
    <text evidence="2">The sequence shown here is derived from an EMBL/GenBank/DDBJ whole genome shotgun (WGS) entry which is preliminary data.</text>
</comment>
<keyword evidence="1" id="KW-1133">Transmembrane helix</keyword>
<evidence type="ECO:0008006" key="4">
    <source>
        <dbReference type="Google" id="ProtNLM"/>
    </source>
</evidence>
<dbReference type="AlphaFoldDB" id="A0A2H0UNK7"/>
<proteinExistence type="predicted"/>
<evidence type="ECO:0000313" key="2">
    <source>
        <dbReference type="EMBL" id="PIR87345.1"/>
    </source>
</evidence>
<dbReference type="EMBL" id="PFBD01000008">
    <property type="protein sequence ID" value="PIR87345.1"/>
    <property type="molecule type" value="Genomic_DNA"/>
</dbReference>
<feature type="transmembrane region" description="Helical" evidence="1">
    <location>
        <begin position="41"/>
        <end position="74"/>
    </location>
</feature>
<accession>A0A2H0UNK7</accession>
<keyword evidence="1" id="KW-0472">Membrane</keyword>
<keyword evidence="1" id="KW-0812">Transmembrane</keyword>
<dbReference type="Proteomes" id="UP000229526">
    <property type="component" value="Unassembled WGS sequence"/>
</dbReference>
<gene>
    <name evidence="2" type="ORF">COU11_01190</name>
</gene>
<name>A0A2H0UNK7_9BACT</name>